<reference evidence="2" key="1">
    <citation type="submission" date="2023-04" db="EMBL/GenBank/DDBJ databases">
        <title>Phytophthora fragariaefolia NBRC 109709.</title>
        <authorList>
            <person name="Ichikawa N."/>
            <person name="Sato H."/>
            <person name="Tonouchi N."/>
        </authorList>
    </citation>
    <scope>NUCLEOTIDE SEQUENCE</scope>
    <source>
        <strain evidence="2">NBRC 109709</strain>
    </source>
</reference>
<dbReference type="AlphaFoldDB" id="A0A9W7D5B5"/>
<dbReference type="EMBL" id="BSXT01004823">
    <property type="protein sequence ID" value="GMF59036.1"/>
    <property type="molecule type" value="Genomic_DNA"/>
</dbReference>
<evidence type="ECO:0000313" key="3">
    <source>
        <dbReference type="Proteomes" id="UP001165121"/>
    </source>
</evidence>
<dbReference type="Proteomes" id="UP001165121">
    <property type="component" value="Unassembled WGS sequence"/>
</dbReference>
<accession>A0A9W7D5B5</accession>
<evidence type="ECO:0000313" key="2">
    <source>
        <dbReference type="EMBL" id="GMF59036.1"/>
    </source>
</evidence>
<keyword evidence="3" id="KW-1185">Reference proteome</keyword>
<comment type="caution">
    <text evidence="2">The sequence shown here is derived from an EMBL/GenBank/DDBJ whole genome shotgun (WGS) entry which is preliminary data.</text>
</comment>
<feature type="chain" id="PRO_5040848280" evidence="1">
    <location>
        <begin position="20"/>
        <end position="163"/>
    </location>
</feature>
<feature type="signal peptide" evidence="1">
    <location>
        <begin position="1"/>
        <end position="19"/>
    </location>
</feature>
<evidence type="ECO:0000256" key="1">
    <source>
        <dbReference type="SAM" id="SignalP"/>
    </source>
</evidence>
<sequence length="163" mass="17301">MYPLVRVALMWSLSECVAPLHSGCDTWGTPPRGRRPAVIGQLRAVPPPPQNKLSNYVACLPVVGFSICDLLTEASESSACHIESTATAGATGSPGDIELSSRTESISVRVADDEVVQASSPIIKYWRGGNSYSRSAIVTIKCCCGRGSNICRRTQEAYDAGPA</sequence>
<gene>
    <name evidence="2" type="ORF">Pfra01_002547800</name>
</gene>
<name>A0A9W7D5B5_9STRA</name>
<protein>
    <submittedName>
        <fullName evidence="2">Unnamed protein product</fullName>
    </submittedName>
</protein>
<keyword evidence="1" id="KW-0732">Signal</keyword>
<proteinExistence type="predicted"/>
<organism evidence="2 3">
    <name type="scientific">Phytophthora fragariaefolia</name>
    <dbReference type="NCBI Taxonomy" id="1490495"/>
    <lineage>
        <taxon>Eukaryota</taxon>
        <taxon>Sar</taxon>
        <taxon>Stramenopiles</taxon>
        <taxon>Oomycota</taxon>
        <taxon>Peronosporomycetes</taxon>
        <taxon>Peronosporales</taxon>
        <taxon>Peronosporaceae</taxon>
        <taxon>Phytophthora</taxon>
    </lineage>
</organism>